<dbReference type="Proteomes" id="UP000051804">
    <property type="component" value="Unassembled WGS sequence"/>
</dbReference>
<evidence type="ECO:0000259" key="5">
    <source>
        <dbReference type="Pfam" id="PF00728"/>
    </source>
</evidence>
<feature type="domain" description="Glycoside hydrolase family 20 catalytic" evidence="5">
    <location>
        <begin position="136"/>
        <end position="482"/>
    </location>
</feature>
<dbReference type="InterPro" id="IPR017853">
    <property type="entry name" value="GH"/>
</dbReference>
<dbReference type="InterPro" id="IPR029018">
    <property type="entry name" value="Hex-like_dom2"/>
</dbReference>
<keyword evidence="3" id="KW-0326">Glycosidase</keyword>
<dbReference type="InterPro" id="IPR015882">
    <property type="entry name" value="HEX_bac_N"/>
</dbReference>
<reference evidence="7 8" key="1">
    <citation type="journal article" date="2015" name="Genome Announc.">
        <title>Expanding the biotechnology potential of lactobacilli through comparative genomics of 213 strains and associated genera.</title>
        <authorList>
            <person name="Sun Z."/>
            <person name="Harris H.M."/>
            <person name="McCann A."/>
            <person name="Guo C."/>
            <person name="Argimon S."/>
            <person name="Zhang W."/>
            <person name="Yang X."/>
            <person name="Jeffery I.B."/>
            <person name="Cooney J.C."/>
            <person name="Kagawa T.F."/>
            <person name="Liu W."/>
            <person name="Song Y."/>
            <person name="Salvetti E."/>
            <person name="Wrobel A."/>
            <person name="Rasinkangas P."/>
            <person name="Parkhill J."/>
            <person name="Rea M.C."/>
            <person name="O'Sullivan O."/>
            <person name="Ritari J."/>
            <person name="Douillard F.P."/>
            <person name="Paul Ross R."/>
            <person name="Yang R."/>
            <person name="Briner A.E."/>
            <person name="Felis G.E."/>
            <person name="de Vos W.M."/>
            <person name="Barrangou R."/>
            <person name="Klaenhammer T.R."/>
            <person name="Caufield P.W."/>
            <person name="Cui Y."/>
            <person name="Zhang H."/>
            <person name="O'Toole P.W."/>
        </authorList>
    </citation>
    <scope>NUCLEOTIDE SEQUENCE [LARGE SCALE GENOMIC DNA]</scope>
    <source>
        <strain evidence="7 8">JCM 17158</strain>
    </source>
</reference>
<dbReference type="AlphaFoldDB" id="A0A0R1JQD2"/>
<dbReference type="PANTHER" id="PTHR43678">
    <property type="entry name" value="PUTATIVE (AFU_ORTHOLOGUE AFUA_2G00640)-RELATED"/>
    <property type="match status" value="1"/>
</dbReference>
<dbReference type="STRING" id="1291734.FD02_GL000466"/>
<dbReference type="Pfam" id="PF02838">
    <property type="entry name" value="Glyco_hydro_20b"/>
    <property type="match status" value="1"/>
</dbReference>
<sequence>MSQVKIVPVPQAFTPAPGDAWRATPNMRLCITTDTESATFTSIAATLRQATGFPCPIVTEPARPTDISWKLAPVRTLTSQTSSPETYVIISSTAGVTVIGASPVAWLRATATLCQSLTTGTLEAGRLLDYPKLDERRVLVDAGRKFITKEWFIAMLHELAFLKINTLQLHFADRLGFHIACDTDPSLTSPDYLTKADVRDLLAEANRCGITIVPSLDVPGHADHILTVHPELGQRDVAGGRATDALDLTDPAVTRYVFALITEYLDLFADCPSFHFGGDEYMEFDCPPFEHRYAPVLNAYAKEHLGPETTWKDVWANWLNQVAELIHAHGVEPRIFNDGLCWDVRGIHGTPQQIRMHPYIGVDYWCQAELNPAIATVAELQAQGLTRLYNLNSPFFYYALRHPDSAADHRPLHRFDFPKQAANIYANWTPGNFQANDLPDDDPRILGACLSMWTDNPTVATESTMARDIQPELAVFASKTWNVDTNHQYTYPQFQSIVQSVGHSPGYPF</sequence>
<proteinExistence type="inferred from homology"/>
<dbReference type="Gene3D" id="3.30.379.10">
    <property type="entry name" value="Chitobiase/beta-hexosaminidase domain 2-like"/>
    <property type="match status" value="1"/>
</dbReference>
<dbReference type="Pfam" id="PF00728">
    <property type="entry name" value="Glyco_hydro_20"/>
    <property type="match status" value="1"/>
</dbReference>
<evidence type="ECO:0000256" key="3">
    <source>
        <dbReference type="ARBA" id="ARBA00023295"/>
    </source>
</evidence>
<keyword evidence="8" id="KW-1185">Reference proteome</keyword>
<dbReference type="OrthoDB" id="1098018at2"/>
<evidence type="ECO:0000256" key="4">
    <source>
        <dbReference type="PIRSR" id="PIRSR625705-1"/>
    </source>
</evidence>
<comment type="similarity">
    <text evidence="1">Belongs to the glycosyl hydrolase 20 family.</text>
</comment>
<evidence type="ECO:0000256" key="1">
    <source>
        <dbReference type="ARBA" id="ARBA00006285"/>
    </source>
</evidence>
<name>A0A0R1JQD2_9LACO</name>
<accession>A0A0R1JQD2</accession>
<dbReference type="RefSeq" id="WP_054721466.1">
    <property type="nucleotide sequence ID" value="NZ_AZDJ01000032.1"/>
</dbReference>
<dbReference type="PANTHER" id="PTHR43678:SF1">
    <property type="entry name" value="BETA-N-ACETYLHEXOSAMINIDASE"/>
    <property type="match status" value="1"/>
</dbReference>
<dbReference type="SUPFAM" id="SSF55545">
    <property type="entry name" value="beta-N-acetylhexosaminidase-like domain"/>
    <property type="match status" value="1"/>
</dbReference>
<dbReference type="GO" id="GO:0004563">
    <property type="term" value="F:beta-N-acetylhexosaminidase activity"/>
    <property type="evidence" value="ECO:0007669"/>
    <property type="project" value="InterPro"/>
</dbReference>
<protein>
    <submittedName>
        <fullName evidence="7">Uncharacterized protein</fullName>
    </submittedName>
</protein>
<dbReference type="PRINTS" id="PR00738">
    <property type="entry name" value="GLHYDRLASE20"/>
</dbReference>
<comment type="caution">
    <text evidence="7">The sequence shown here is derived from an EMBL/GenBank/DDBJ whole genome shotgun (WGS) entry which is preliminary data.</text>
</comment>
<dbReference type="InterPro" id="IPR025705">
    <property type="entry name" value="Beta_hexosaminidase_sua/sub"/>
</dbReference>
<gene>
    <name evidence="7" type="ORF">FD02_GL000466</name>
</gene>
<dbReference type="SUPFAM" id="SSF51445">
    <property type="entry name" value="(Trans)glycosidases"/>
    <property type="match status" value="1"/>
</dbReference>
<dbReference type="PATRIC" id="fig|1291734.4.peg.480"/>
<evidence type="ECO:0000313" key="8">
    <source>
        <dbReference type="Proteomes" id="UP000051804"/>
    </source>
</evidence>
<organism evidence="7 8">
    <name type="scientific">Lacticaseibacillus nasuensis JCM 17158</name>
    <dbReference type="NCBI Taxonomy" id="1291734"/>
    <lineage>
        <taxon>Bacteria</taxon>
        <taxon>Bacillati</taxon>
        <taxon>Bacillota</taxon>
        <taxon>Bacilli</taxon>
        <taxon>Lactobacillales</taxon>
        <taxon>Lactobacillaceae</taxon>
        <taxon>Lacticaseibacillus</taxon>
    </lineage>
</organism>
<dbReference type="InterPro" id="IPR052764">
    <property type="entry name" value="GH20_Enzymes"/>
</dbReference>
<keyword evidence="2" id="KW-0378">Hydrolase</keyword>
<evidence type="ECO:0000259" key="6">
    <source>
        <dbReference type="Pfam" id="PF02838"/>
    </source>
</evidence>
<evidence type="ECO:0000256" key="2">
    <source>
        <dbReference type="ARBA" id="ARBA00022801"/>
    </source>
</evidence>
<dbReference type="InterPro" id="IPR015883">
    <property type="entry name" value="Glyco_hydro_20_cat"/>
</dbReference>
<feature type="active site" description="Proton donor" evidence="4">
    <location>
        <position position="280"/>
    </location>
</feature>
<feature type="domain" description="Beta-hexosaminidase bacterial type N-terminal" evidence="6">
    <location>
        <begin position="5"/>
        <end position="130"/>
    </location>
</feature>
<evidence type="ECO:0000313" key="7">
    <source>
        <dbReference type="EMBL" id="KRK70401.1"/>
    </source>
</evidence>
<dbReference type="Gene3D" id="3.20.20.80">
    <property type="entry name" value="Glycosidases"/>
    <property type="match status" value="1"/>
</dbReference>
<dbReference type="EMBL" id="AZDJ01000032">
    <property type="protein sequence ID" value="KRK70401.1"/>
    <property type="molecule type" value="Genomic_DNA"/>
</dbReference>
<dbReference type="GO" id="GO:0005975">
    <property type="term" value="P:carbohydrate metabolic process"/>
    <property type="evidence" value="ECO:0007669"/>
    <property type="project" value="InterPro"/>
</dbReference>